<evidence type="ECO:0000313" key="2">
    <source>
        <dbReference type="Proteomes" id="UP000789366"/>
    </source>
</evidence>
<comment type="caution">
    <text evidence="1">The sequence shown here is derived from an EMBL/GenBank/DDBJ whole genome shotgun (WGS) entry which is preliminary data.</text>
</comment>
<proteinExistence type="predicted"/>
<keyword evidence="2" id="KW-1185">Reference proteome</keyword>
<feature type="non-terminal residue" evidence="1">
    <location>
        <position position="1"/>
    </location>
</feature>
<name>A0ACA9PNN7_9GLOM</name>
<dbReference type="EMBL" id="CAJVPW010027141">
    <property type="protein sequence ID" value="CAG8714595.1"/>
    <property type="molecule type" value="Genomic_DNA"/>
</dbReference>
<evidence type="ECO:0000313" key="1">
    <source>
        <dbReference type="EMBL" id="CAG8714595.1"/>
    </source>
</evidence>
<sequence length="92" mass="10678">RWLRQGKIYAKTSPSGTRLYDISSFLPKLITQNNTSTTSVTEKKGFLYACVSSNKQKEVLKRQKQFLKSRFPNYDIRLDINFKSNGLKTLLE</sequence>
<accession>A0ACA9PNN7</accession>
<protein>
    <submittedName>
        <fullName evidence="1">16059_t:CDS:1</fullName>
    </submittedName>
</protein>
<dbReference type="Proteomes" id="UP000789366">
    <property type="component" value="Unassembled WGS sequence"/>
</dbReference>
<reference evidence="1" key="1">
    <citation type="submission" date="2021-06" db="EMBL/GenBank/DDBJ databases">
        <authorList>
            <person name="Kallberg Y."/>
            <person name="Tangrot J."/>
            <person name="Rosling A."/>
        </authorList>
    </citation>
    <scope>NUCLEOTIDE SEQUENCE</scope>
    <source>
        <strain evidence="1">28 12/20/2015</strain>
    </source>
</reference>
<organism evidence="1 2">
    <name type="scientific">Cetraspora pellucida</name>
    <dbReference type="NCBI Taxonomy" id="1433469"/>
    <lineage>
        <taxon>Eukaryota</taxon>
        <taxon>Fungi</taxon>
        <taxon>Fungi incertae sedis</taxon>
        <taxon>Mucoromycota</taxon>
        <taxon>Glomeromycotina</taxon>
        <taxon>Glomeromycetes</taxon>
        <taxon>Diversisporales</taxon>
        <taxon>Gigasporaceae</taxon>
        <taxon>Cetraspora</taxon>
    </lineage>
</organism>
<gene>
    <name evidence="1" type="ORF">SPELUC_LOCUS12027</name>
</gene>